<name>M3ATB1_PSEFD</name>
<dbReference type="RefSeq" id="XP_007928119.1">
    <property type="nucleotide sequence ID" value="XM_007929928.1"/>
</dbReference>
<dbReference type="Pfam" id="PF14441">
    <property type="entry name" value="OTT_1508_deam"/>
    <property type="match status" value="1"/>
</dbReference>
<dbReference type="OrthoDB" id="3644624at2759"/>
<dbReference type="eggNOG" id="ENOG502RXAF">
    <property type="taxonomic scope" value="Eukaryota"/>
</dbReference>
<dbReference type="GeneID" id="19336220"/>
<protein>
    <submittedName>
        <fullName evidence="1">Uncharacterized protein</fullName>
    </submittedName>
</protein>
<accession>M3ATB1</accession>
<dbReference type="KEGG" id="pfj:MYCFIDRAFT_204045"/>
<sequence>MRLSTETAALQAVDTAKPPATIWSRVCQDDFRNNLVALEKKTNAVPVDVLSVSVGDTEDHSSHGAALPLAVEKQVADDLAYLAAVTEGAQSVAAVCLEQHISNGPASSLVCRVAGMDVVDMSVRLMLDKICEILQHVSSSPSELHMQDLHGPAMAIFGLIIEQHQQKLLGRLRSQKWSKPAYLARTHKKSLWKDFENVIHRAQHVYPKRSEKMIRTDVQDRWKALAETYQNFEDVADDSQKMLQLLVGSTYDFCQSAAIASFARKLEDVHATPQIAAALKTLRQLEKIGAYWRIAKVLVKTARSYPSLFREISIEYITPYVSVPTEIAHESWAKTCHVHAEVQLAVHYALSTTSDCTIWPRVIGTSKYYCYLCYLFLRYQGKYQALNTHGRLYDQWTVPDLEGYSVEARERFAMVLEAMNSHIAGRLGETTALIWRPEPMTSRQNLLCYQQTASPTEELEDAMQRATISVPLT</sequence>
<dbReference type="STRING" id="383855.M3ATB1"/>
<dbReference type="HOGENOM" id="CLU_585255_0_0_1"/>
<gene>
    <name evidence="1" type="ORF">MYCFIDRAFT_204045</name>
</gene>
<organism evidence="1 2">
    <name type="scientific">Pseudocercospora fijiensis (strain CIRAD86)</name>
    <name type="common">Black leaf streak disease fungus</name>
    <name type="synonym">Mycosphaerella fijiensis</name>
    <dbReference type="NCBI Taxonomy" id="383855"/>
    <lineage>
        <taxon>Eukaryota</taxon>
        <taxon>Fungi</taxon>
        <taxon>Dikarya</taxon>
        <taxon>Ascomycota</taxon>
        <taxon>Pezizomycotina</taxon>
        <taxon>Dothideomycetes</taxon>
        <taxon>Dothideomycetidae</taxon>
        <taxon>Mycosphaerellales</taxon>
        <taxon>Mycosphaerellaceae</taxon>
        <taxon>Pseudocercospora</taxon>
    </lineage>
</organism>
<evidence type="ECO:0000313" key="2">
    <source>
        <dbReference type="Proteomes" id="UP000016932"/>
    </source>
</evidence>
<evidence type="ECO:0000313" key="1">
    <source>
        <dbReference type="EMBL" id="EME80712.1"/>
    </source>
</evidence>
<reference evidence="1 2" key="1">
    <citation type="journal article" date="2012" name="PLoS Pathog.">
        <title>Diverse lifestyles and strategies of plant pathogenesis encoded in the genomes of eighteen Dothideomycetes fungi.</title>
        <authorList>
            <person name="Ohm R.A."/>
            <person name="Feau N."/>
            <person name="Henrissat B."/>
            <person name="Schoch C.L."/>
            <person name="Horwitz B.A."/>
            <person name="Barry K.W."/>
            <person name="Condon B.J."/>
            <person name="Copeland A.C."/>
            <person name="Dhillon B."/>
            <person name="Glaser F."/>
            <person name="Hesse C.N."/>
            <person name="Kosti I."/>
            <person name="LaButti K."/>
            <person name="Lindquist E.A."/>
            <person name="Lucas S."/>
            <person name="Salamov A.A."/>
            <person name="Bradshaw R.E."/>
            <person name="Ciuffetti L."/>
            <person name="Hamelin R.C."/>
            <person name="Kema G.H.J."/>
            <person name="Lawrence C."/>
            <person name="Scott J.A."/>
            <person name="Spatafora J.W."/>
            <person name="Turgeon B.G."/>
            <person name="de Wit P.J.G.M."/>
            <person name="Zhong S."/>
            <person name="Goodwin S.B."/>
            <person name="Grigoriev I.V."/>
        </authorList>
    </citation>
    <scope>NUCLEOTIDE SEQUENCE [LARGE SCALE GENOMIC DNA]</scope>
    <source>
        <strain evidence="1 2">CIRAD86</strain>
    </source>
</reference>
<dbReference type="InterPro" id="IPR027796">
    <property type="entry name" value="OTT_1508_deam-like"/>
</dbReference>
<dbReference type="AlphaFoldDB" id="M3ATB1"/>
<dbReference type="Proteomes" id="UP000016932">
    <property type="component" value="Unassembled WGS sequence"/>
</dbReference>
<proteinExistence type="predicted"/>
<dbReference type="EMBL" id="KB446560">
    <property type="protein sequence ID" value="EME80712.1"/>
    <property type="molecule type" value="Genomic_DNA"/>
</dbReference>
<keyword evidence="2" id="KW-1185">Reference proteome</keyword>
<dbReference type="VEuPathDB" id="FungiDB:MYCFIDRAFT_204045"/>